<name>A0A545AMW6_9ACTN</name>
<keyword evidence="3" id="KW-1185">Reference proteome</keyword>
<gene>
    <name evidence="2" type="ORF">FL583_23610</name>
</gene>
<feature type="region of interest" description="Disordered" evidence="1">
    <location>
        <begin position="71"/>
        <end position="134"/>
    </location>
</feature>
<evidence type="ECO:0000256" key="1">
    <source>
        <dbReference type="SAM" id="MobiDB-lite"/>
    </source>
</evidence>
<evidence type="ECO:0000313" key="3">
    <source>
        <dbReference type="Proteomes" id="UP000317982"/>
    </source>
</evidence>
<feature type="region of interest" description="Disordered" evidence="1">
    <location>
        <begin position="47"/>
        <end position="66"/>
    </location>
</feature>
<dbReference type="EMBL" id="VIRS01000017">
    <property type="protein sequence ID" value="TQS42677.1"/>
    <property type="molecule type" value="Genomic_DNA"/>
</dbReference>
<dbReference type="Proteomes" id="UP000317982">
    <property type="component" value="Unassembled WGS sequence"/>
</dbReference>
<sequence length="134" mass="14008">MPTGILEDDLGPLLTLALVRKRRLVQVAIDLALDDVAPGLVRDHPIRPGAWPARPEPCDPDAVGQRQQRGAFAGLARGEQATHRQAAAVDGEVNRGARAPAGPPGPSPSTLKASTSIPRPALRAQPPFRAPAAC</sequence>
<proteinExistence type="predicted"/>
<comment type="caution">
    <text evidence="2">The sequence shown here is derived from an EMBL/GenBank/DDBJ whole genome shotgun (WGS) entry which is preliminary data.</text>
</comment>
<protein>
    <submittedName>
        <fullName evidence="2">Uncharacterized protein</fullName>
    </submittedName>
</protein>
<dbReference type="AlphaFoldDB" id="A0A545AMW6"/>
<dbReference type="InParanoid" id="A0A545AMW6"/>
<accession>A0A545AMW6</accession>
<dbReference type="RefSeq" id="WP_142706984.1">
    <property type="nucleotide sequence ID" value="NZ_VIRS01000017.1"/>
</dbReference>
<organism evidence="2 3">
    <name type="scientific">Cryptosporangium phraense</name>
    <dbReference type="NCBI Taxonomy" id="2593070"/>
    <lineage>
        <taxon>Bacteria</taxon>
        <taxon>Bacillati</taxon>
        <taxon>Actinomycetota</taxon>
        <taxon>Actinomycetes</taxon>
        <taxon>Cryptosporangiales</taxon>
        <taxon>Cryptosporangiaceae</taxon>
        <taxon>Cryptosporangium</taxon>
    </lineage>
</organism>
<evidence type="ECO:0000313" key="2">
    <source>
        <dbReference type="EMBL" id="TQS42677.1"/>
    </source>
</evidence>
<reference evidence="2 3" key="1">
    <citation type="submission" date="2019-07" db="EMBL/GenBank/DDBJ databases">
        <title>Cryptosporangium phraense sp. nov., isolated from plant litter.</title>
        <authorList>
            <person name="Suriyachadkun C."/>
        </authorList>
    </citation>
    <scope>NUCLEOTIDE SEQUENCE [LARGE SCALE GENOMIC DNA]</scope>
    <source>
        <strain evidence="2 3">A-T 5661</strain>
    </source>
</reference>